<gene>
    <name evidence="2" type="ORF">DDR56_05120</name>
</gene>
<reference evidence="2 3" key="1">
    <citation type="submission" date="2018-04" db="EMBL/GenBank/DDBJ databases">
        <authorList>
            <person name="Li G."/>
            <person name="Du W."/>
            <person name="Bai Y."/>
        </authorList>
    </citation>
    <scope>NUCLEOTIDE SEQUENCE [LARGE SCALE GENOMIC DNA]</scope>
    <source>
        <strain evidence="2 3">YYYZ-3</strain>
    </source>
</reference>
<organism evidence="2 3">
    <name type="scientific">Vreelandella venusta</name>
    <dbReference type="NCBI Taxonomy" id="44935"/>
    <lineage>
        <taxon>Bacteria</taxon>
        <taxon>Pseudomonadati</taxon>
        <taxon>Pseudomonadota</taxon>
        <taxon>Gammaproteobacteria</taxon>
        <taxon>Oceanospirillales</taxon>
        <taxon>Halomonadaceae</taxon>
        <taxon>Vreelandella</taxon>
    </lineage>
</organism>
<dbReference type="EMBL" id="QDKN01000002">
    <property type="protein sequence ID" value="NPT29954.1"/>
    <property type="molecule type" value="Genomic_DNA"/>
</dbReference>
<keyword evidence="3" id="KW-1185">Reference proteome</keyword>
<dbReference type="Proteomes" id="UP001318401">
    <property type="component" value="Unassembled WGS sequence"/>
</dbReference>
<proteinExistence type="predicted"/>
<accession>A0ABX2BA94</accession>
<sequence length="72" mass="7601">MAGLSAVPWSFNSHLKVSAPRPPKSRSLPSPPMRVSLSAPPIKMSSPAPPSILLPPPSARAVSIKDSQFSRT</sequence>
<evidence type="ECO:0000313" key="2">
    <source>
        <dbReference type="EMBL" id="NPT29954.1"/>
    </source>
</evidence>
<feature type="compositionally biased region" description="Pro residues" evidence="1">
    <location>
        <begin position="47"/>
        <end position="58"/>
    </location>
</feature>
<name>A0ABX2BA94_9GAMM</name>
<feature type="region of interest" description="Disordered" evidence="1">
    <location>
        <begin position="1"/>
        <end position="72"/>
    </location>
</feature>
<comment type="caution">
    <text evidence="2">The sequence shown here is derived from an EMBL/GenBank/DDBJ whole genome shotgun (WGS) entry which is preliminary data.</text>
</comment>
<protein>
    <submittedName>
        <fullName evidence="2">Uncharacterized protein</fullName>
    </submittedName>
</protein>
<evidence type="ECO:0000256" key="1">
    <source>
        <dbReference type="SAM" id="MobiDB-lite"/>
    </source>
</evidence>
<evidence type="ECO:0000313" key="3">
    <source>
        <dbReference type="Proteomes" id="UP001318401"/>
    </source>
</evidence>